<evidence type="ECO:0000256" key="2">
    <source>
        <dbReference type="ARBA" id="ARBA00023002"/>
    </source>
</evidence>
<comment type="similarity">
    <text evidence="1">Belongs to the 3-hydroxyacyl-CoA dehydrogenase family.</text>
</comment>
<dbReference type="Gene3D" id="1.10.1040.10">
    <property type="entry name" value="N-(1-d-carboxylethyl)-l-norvaline Dehydrogenase, domain 2"/>
    <property type="match status" value="1"/>
</dbReference>
<keyword evidence="2" id="KW-0560">Oxidoreductase</keyword>
<evidence type="ECO:0000313" key="5">
    <source>
        <dbReference type="EMBL" id="GIY14620.1"/>
    </source>
</evidence>
<accession>A0AAV4QZD1</accession>
<dbReference type="GO" id="GO:0050104">
    <property type="term" value="F:L-gulonate 3-dehydrogenase activity"/>
    <property type="evidence" value="ECO:0007669"/>
    <property type="project" value="TreeGrafter"/>
</dbReference>
<feature type="domain" description="3-hydroxyacyl-CoA dehydrogenase NAD binding" evidence="4">
    <location>
        <begin position="75"/>
        <end position="255"/>
    </location>
</feature>
<name>A0AAV4QZD1_9ARAC</name>
<feature type="domain" description="3-hydroxyacyl-CoA dehydrogenase C-terminal" evidence="3">
    <location>
        <begin position="259"/>
        <end position="312"/>
    </location>
</feature>
<evidence type="ECO:0000259" key="3">
    <source>
        <dbReference type="Pfam" id="PF00725"/>
    </source>
</evidence>
<evidence type="ECO:0000256" key="1">
    <source>
        <dbReference type="ARBA" id="ARBA00009463"/>
    </source>
</evidence>
<comment type="caution">
    <text evidence="5">The sequence shown here is derived from an EMBL/GenBank/DDBJ whole genome shotgun (WGS) entry which is preliminary data.</text>
</comment>
<proteinExistence type="inferred from homology"/>
<evidence type="ECO:0000313" key="6">
    <source>
        <dbReference type="Proteomes" id="UP001054837"/>
    </source>
</evidence>
<dbReference type="PANTHER" id="PTHR48075:SF1">
    <property type="entry name" value="LAMBDA-CRYSTALLIN HOMOLOG"/>
    <property type="match status" value="1"/>
</dbReference>
<dbReference type="Pfam" id="PF02737">
    <property type="entry name" value="3HCDH_N"/>
    <property type="match status" value="1"/>
</dbReference>
<sequence length="403" mass="44699">MEIDTVDPKYDALSVDGHTSLKNVPLLDESISRSAPIVDHKDILPTGKYIKAFQGHLLKLLQEIRLFVKHSNKGKIAIVGCGLIGKSWAMLFASAGYNVMIYDKDSAASSDALVTIKDELNKLENSQLLRGTLTAEQQHSLISRTEDLETCVKGALHVQESVPECEEMKKIIFNKLDSLATDGMTLCSSTSCIMPSTFSENLKHRAQVLVAHPANPPYYVPIVEIVQSTWTSPDIVSRTIELMKEIGQKPVTVKKEIYGFGINRMQYAIINECWRLVSDGVMSVEDIDAVMSEGLGMRYAFLGPFETCQLNADGMADYCRRYANGIFNVSETFGPVPKMEDKAGSTKITISAENLDVPGTFLTNANFQALPVAVKVFQKIEVNRQRVPLYGRVGKIPDRREQD</sequence>
<dbReference type="SUPFAM" id="SSF51735">
    <property type="entry name" value="NAD(P)-binding Rossmann-fold domains"/>
    <property type="match status" value="1"/>
</dbReference>
<protein>
    <submittedName>
        <fullName evidence="5">Lambda-crystallin homolog</fullName>
    </submittedName>
</protein>
<dbReference type="InterPro" id="IPR036291">
    <property type="entry name" value="NAD(P)-bd_dom_sf"/>
</dbReference>
<gene>
    <name evidence="5" type="primary">CRYL1</name>
    <name evidence="5" type="ORF">CDAR_518481</name>
</gene>
<dbReference type="InterPro" id="IPR008927">
    <property type="entry name" value="6-PGluconate_DH-like_C_sf"/>
</dbReference>
<dbReference type="InterPro" id="IPR006176">
    <property type="entry name" value="3-OHacyl-CoA_DH_NAD-bd"/>
</dbReference>
<dbReference type="InterPro" id="IPR006108">
    <property type="entry name" value="3HC_DH_C"/>
</dbReference>
<organism evidence="5 6">
    <name type="scientific">Caerostris darwini</name>
    <dbReference type="NCBI Taxonomy" id="1538125"/>
    <lineage>
        <taxon>Eukaryota</taxon>
        <taxon>Metazoa</taxon>
        <taxon>Ecdysozoa</taxon>
        <taxon>Arthropoda</taxon>
        <taxon>Chelicerata</taxon>
        <taxon>Arachnida</taxon>
        <taxon>Araneae</taxon>
        <taxon>Araneomorphae</taxon>
        <taxon>Entelegynae</taxon>
        <taxon>Araneoidea</taxon>
        <taxon>Araneidae</taxon>
        <taxon>Caerostris</taxon>
    </lineage>
</organism>
<dbReference type="Pfam" id="PF00725">
    <property type="entry name" value="3HCDH"/>
    <property type="match status" value="1"/>
</dbReference>
<dbReference type="GO" id="GO:0006631">
    <property type="term" value="P:fatty acid metabolic process"/>
    <property type="evidence" value="ECO:0007669"/>
    <property type="project" value="InterPro"/>
</dbReference>
<dbReference type="FunFam" id="3.40.50.720:FF:000356">
    <property type="entry name" value="Lambda-crystallin homolog"/>
    <property type="match status" value="1"/>
</dbReference>
<keyword evidence="6" id="KW-1185">Reference proteome</keyword>
<dbReference type="Proteomes" id="UP001054837">
    <property type="component" value="Unassembled WGS sequence"/>
</dbReference>
<reference evidence="5 6" key="1">
    <citation type="submission" date="2021-06" db="EMBL/GenBank/DDBJ databases">
        <title>Caerostris darwini draft genome.</title>
        <authorList>
            <person name="Kono N."/>
            <person name="Arakawa K."/>
        </authorList>
    </citation>
    <scope>NUCLEOTIDE SEQUENCE [LARGE SCALE GENOMIC DNA]</scope>
</reference>
<dbReference type="InterPro" id="IPR013328">
    <property type="entry name" value="6PGD_dom2"/>
</dbReference>
<dbReference type="PANTHER" id="PTHR48075">
    <property type="entry name" value="3-HYDROXYACYL-COA DEHYDROGENASE FAMILY PROTEIN"/>
    <property type="match status" value="1"/>
</dbReference>
<dbReference type="Gene3D" id="3.40.50.720">
    <property type="entry name" value="NAD(P)-binding Rossmann-like Domain"/>
    <property type="match status" value="1"/>
</dbReference>
<dbReference type="AlphaFoldDB" id="A0AAV4QZD1"/>
<dbReference type="EMBL" id="BPLQ01005389">
    <property type="protein sequence ID" value="GIY14620.1"/>
    <property type="molecule type" value="Genomic_DNA"/>
</dbReference>
<dbReference type="SUPFAM" id="SSF48179">
    <property type="entry name" value="6-phosphogluconate dehydrogenase C-terminal domain-like"/>
    <property type="match status" value="1"/>
</dbReference>
<evidence type="ECO:0000259" key="4">
    <source>
        <dbReference type="Pfam" id="PF02737"/>
    </source>
</evidence>
<dbReference type="GO" id="GO:0070403">
    <property type="term" value="F:NAD+ binding"/>
    <property type="evidence" value="ECO:0007669"/>
    <property type="project" value="InterPro"/>
</dbReference>